<sequence>MLYLETQKFGSSYNRLISHDLQEIAGNNTGISTISQQVDQFLDSDERQWKQHAEEDGPIFLILGSNERIDAFCAASKDSMVVEWAKKFHAAIYCLEHRFYGESQPLSSKTGETASVQQLIYLTSQQAVEDAAKFIQLINKSYQNYQRNPRLVLFGGFYGEAPDCCDDSFDIHGGLYVS</sequence>
<evidence type="ECO:0000256" key="4">
    <source>
        <dbReference type="ARBA" id="ARBA00022801"/>
    </source>
</evidence>
<dbReference type="Proteomes" id="UP000271098">
    <property type="component" value="Unassembled WGS sequence"/>
</dbReference>
<dbReference type="WBParaSite" id="GPUH_0001542101-mRNA-1">
    <property type="protein sequence ID" value="GPUH_0001542101-mRNA-1"/>
    <property type="gene ID" value="GPUH_0001542101"/>
</dbReference>
<dbReference type="AlphaFoldDB" id="A0A183E359"/>
<dbReference type="Pfam" id="PF05577">
    <property type="entry name" value="Peptidase_S28"/>
    <property type="match status" value="1"/>
</dbReference>
<keyword evidence="5" id="KW-0325">Glycoprotein</keyword>
<evidence type="ECO:0000256" key="3">
    <source>
        <dbReference type="ARBA" id="ARBA00022729"/>
    </source>
</evidence>
<evidence type="ECO:0000256" key="2">
    <source>
        <dbReference type="ARBA" id="ARBA00022670"/>
    </source>
</evidence>
<accession>A0A183E359</accession>
<dbReference type="Gene3D" id="3.40.50.1820">
    <property type="entry name" value="alpha/beta hydrolase"/>
    <property type="match status" value="1"/>
</dbReference>
<dbReference type="PANTHER" id="PTHR11010">
    <property type="entry name" value="PROTEASE S28 PRO-X CARBOXYPEPTIDASE-RELATED"/>
    <property type="match status" value="1"/>
</dbReference>
<dbReference type="EMBL" id="UYRT01082386">
    <property type="protein sequence ID" value="VDN25923.1"/>
    <property type="molecule type" value="Genomic_DNA"/>
</dbReference>
<dbReference type="GO" id="GO:0008239">
    <property type="term" value="F:dipeptidyl-peptidase activity"/>
    <property type="evidence" value="ECO:0007669"/>
    <property type="project" value="TreeGrafter"/>
</dbReference>
<evidence type="ECO:0000256" key="5">
    <source>
        <dbReference type="ARBA" id="ARBA00023180"/>
    </source>
</evidence>
<reference evidence="6 7" key="2">
    <citation type="submission" date="2018-11" db="EMBL/GenBank/DDBJ databases">
        <authorList>
            <consortium name="Pathogen Informatics"/>
        </authorList>
    </citation>
    <scope>NUCLEOTIDE SEQUENCE [LARGE SCALE GENOMIC DNA]</scope>
</reference>
<gene>
    <name evidence="6" type="ORF">GPUH_LOCUS15399</name>
</gene>
<proteinExistence type="inferred from homology"/>
<keyword evidence="4" id="KW-0378">Hydrolase</keyword>
<keyword evidence="7" id="KW-1185">Reference proteome</keyword>
<dbReference type="GO" id="GO:0070008">
    <property type="term" value="F:serine-type exopeptidase activity"/>
    <property type="evidence" value="ECO:0007669"/>
    <property type="project" value="InterPro"/>
</dbReference>
<evidence type="ECO:0000313" key="8">
    <source>
        <dbReference type="WBParaSite" id="GPUH_0001542101-mRNA-1"/>
    </source>
</evidence>
<dbReference type="GO" id="GO:0006508">
    <property type="term" value="P:proteolysis"/>
    <property type="evidence" value="ECO:0007669"/>
    <property type="project" value="UniProtKB-KW"/>
</dbReference>
<organism evidence="8">
    <name type="scientific">Gongylonema pulchrum</name>
    <dbReference type="NCBI Taxonomy" id="637853"/>
    <lineage>
        <taxon>Eukaryota</taxon>
        <taxon>Metazoa</taxon>
        <taxon>Ecdysozoa</taxon>
        <taxon>Nematoda</taxon>
        <taxon>Chromadorea</taxon>
        <taxon>Rhabditida</taxon>
        <taxon>Spirurina</taxon>
        <taxon>Spiruromorpha</taxon>
        <taxon>Spiruroidea</taxon>
        <taxon>Gongylonematidae</taxon>
        <taxon>Gongylonema</taxon>
    </lineage>
</organism>
<evidence type="ECO:0000313" key="6">
    <source>
        <dbReference type="EMBL" id="VDN25923.1"/>
    </source>
</evidence>
<reference evidence="8" key="1">
    <citation type="submission" date="2016-06" db="UniProtKB">
        <authorList>
            <consortium name="WormBaseParasite"/>
        </authorList>
    </citation>
    <scope>IDENTIFICATION</scope>
</reference>
<protein>
    <submittedName>
        <fullName evidence="8">SGNH domain-containing protein</fullName>
    </submittedName>
</protein>
<keyword evidence="3" id="KW-0732">Signal</keyword>
<name>A0A183E359_9BILA</name>
<dbReference type="OrthoDB" id="1735038at2759"/>
<dbReference type="InterPro" id="IPR029058">
    <property type="entry name" value="AB_hydrolase_fold"/>
</dbReference>
<evidence type="ECO:0000256" key="1">
    <source>
        <dbReference type="ARBA" id="ARBA00011079"/>
    </source>
</evidence>
<comment type="similarity">
    <text evidence="1">Belongs to the peptidase S28 family.</text>
</comment>
<evidence type="ECO:0000313" key="7">
    <source>
        <dbReference type="Proteomes" id="UP000271098"/>
    </source>
</evidence>
<keyword evidence="2" id="KW-0645">Protease</keyword>
<dbReference type="InterPro" id="IPR008758">
    <property type="entry name" value="Peptidase_S28"/>
</dbReference>
<dbReference type="PANTHER" id="PTHR11010:SF117">
    <property type="entry name" value="SERINE PROTEASE 16"/>
    <property type="match status" value="1"/>
</dbReference>